<name>A0A8S9M737_BRACR</name>
<organism evidence="1">
    <name type="scientific">Brassica cretica</name>
    <name type="common">Mustard</name>
    <dbReference type="NCBI Taxonomy" id="69181"/>
    <lineage>
        <taxon>Eukaryota</taxon>
        <taxon>Viridiplantae</taxon>
        <taxon>Streptophyta</taxon>
        <taxon>Embryophyta</taxon>
        <taxon>Tracheophyta</taxon>
        <taxon>Spermatophyta</taxon>
        <taxon>Magnoliopsida</taxon>
        <taxon>eudicotyledons</taxon>
        <taxon>Gunneridae</taxon>
        <taxon>Pentapetalae</taxon>
        <taxon>rosids</taxon>
        <taxon>malvids</taxon>
        <taxon>Brassicales</taxon>
        <taxon>Brassicaceae</taxon>
        <taxon>Brassiceae</taxon>
        <taxon>Brassica</taxon>
    </lineage>
</organism>
<dbReference type="AlphaFoldDB" id="A0A8S9M737"/>
<proteinExistence type="predicted"/>
<protein>
    <submittedName>
        <fullName evidence="1">Uncharacterized protein</fullName>
    </submittedName>
</protein>
<dbReference type="EMBL" id="QGKY02000089">
    <property type="protein sequence ID" value="KAF2613003.1"/>
    <property type="molecule type" value="Genomic_DNA"/>
</dbReference>
<evidence type="ECO:0000313" key="1">
    <source>
        <dbReference type="EMBL" id="KAF2613003.1"/>
    </source>
</evidence>
<accession>A0A8S9M737</accession>
<reference evidence="1" key="1">
    <citation type="submission" date="2019-12" db="EMBL/GenBank/DDBJ databases">
        <title>Genome sequencing and annotation of Brassica cretica.</title>
        <authorList>
            <person name="Studholme D.J."/>
            <person name="Sarris P.F."/>
        </authorList>
    </citation>
    <scope>NUCLEOTIDE SEQUENCE</scope>
    <source>
        <strain evidence="1">PFS-102/07</strain>
        <tissue evidence="1">Leaf</tissue>
    </source>
</reference>
<sequence length="189" mass="21348">MVNEKFGPHLPMILKGKDINEIYELWGVDYGVSISLPASGETPESMRHGYCRAYMSHFKDSGLSFPLPLFILEALAKEEGLKFDLEELKQLCIIKKNQDFPGTMLLSPHPGRNIVDDFFGSAPISPELRGMIEVLCRGRPRWLAFNAERIRAAYARPPGQNHAAHIGYGANRPSIYVRVYVIFIVKLLM</sequence>
<comment type="caution">
    <text evidence="1">The sequence shown here is derived from an EMBL/GenBank/DDBJ whole genome shotgun (WGS) entry which is preliminary data.</text>
</comment>
<gene>
    <name evidence="1" type="ORF">F2Q70_00013468</name>
</gene>